<dbReference type="EMBL" id="JARACI010001044">
    <property type="protein sequence ID" value="MDD9207100.1"/>
    <property type="molecule type" value="Genomic_DNA"/>
</dbReference>
<dbReference type="PANTHER" id="PTHR39081:SF1">
    <property type="entry name" value="MUT7-C RNASE DOMAIN-CONTAINING PROTEIN"/>
    <property type="match status" value="1"/>
</dbReference>
<reference evidence="3" key="1">
    <citation type="submission" date="2023-02" db="EMBL/GenBank/DDBJ databases">
        <title>Georgenia sp.10Sc9-8, isolated from a soil sample collected from the Taklamakan desert.</title>
        <authorList>
            <person name="Liu S."/>
        </authorList>
    </citation>
    <scope>NUCLEOTIDE SEQUENCE</scope>
    <source>
        <strain evidence="3">10Sc9-8</strain>
    </source>
</reference>
<dbReference type="PANTHER" id="PTHR39081">
    <property type="entry name" value="MUT7-C DOMAIN-CONTAINING PROTEIN"/>
    <property type="match status" value="1"/>
</dbReference>
<gene>
    <name evidence="3" type="ORF">PU560_11590</name>
</gene>
<dbReference type="InterPro" id="IPR002782">
    <property type="entry name" value="Mut7-C_RNAse_dom"/>
</dbReference>
<accession>A0ABT5U128</accession>
<evidence type="ECO:0000259" key="1">
    <source>
        <dbReference type="Pfam" id="PF01927"/>
    </source>
</evidence>
<dbReference type="Pfam" id="PF14451">
    <property type="entry name" value="Ub-Mut7C"/>
    <property type="match status" value="1"/>
</dbReference>
<dbReference type="Pfam" id="PF01927">
    <property type="entry name" value="Mut7-C"/>
    <property type="match status" value="1"/>
</dbReference>
<evidence type="ECO:0000259" key="2">
    <source>
        <dbReference type="Pfam" id="PF14451"/>
    </source>
</evidence>
<keyword evidence="4" id="KW-1185">Reference proteome</keyword>
<comment type="caution">
    <text evidence="3">The sequence shown here is derived from an EMBL/GenBank/DDBJ whole genome shotgun (WGS) entry which is preliminary data.</text>
</comment>
<evidence type="ECO:0000313" key="4">
    <source>
        <dbReference type="Proteomes" id="UP001165561"/>
    </source>
</evidence>
<dbReference type="Proteomes" id="UP001165561">
    <property type="component" value="Unassembled WGS sequence"/>
</dbReference>
<feature type="domain" description="Mut7-C RNAse" evidence="1">
    <location>
        <begin position="86"/>
        <end position="225"/>
    </location>
</feature>
<proteinExistence type="predicted"/>
<organism evidence="3 4">
    <name type="scientific">Georgenia halotolerans</name>
    <dbReference type="NCBI Taxonomy" id="3028317"/>
    <lineage>
        <taxon>Bacteria</taxon>
        <taxon>Bacillati</taxon>
        <taxon>Actinomycetota</taxon>
        <taxon>Actinomycetes</taxon>
        <taxon>Micrococcales</taxon>
        <taxon>Bogoriellaceae</taxon>
        <taxon>Georgenia</taxon>
    </lineage>
</organism>
<evidence type="ECO:0000313" key="3">
    <source>
        <dbReference type="EMBL" id="MDD9207100.1"/>
    </source>
</evidence>
<sequence length="250" mass="27839">MLTVHLEIRPALWFLLPRDRRQDRFAVRAAATDTVGAVLRAVGIPLTEVGDLDLSGRPVHVRDRVVPGTLRVRPAGRPQRTRESPPRFLLDVHLGGLARRLRLLGLDVAYETDAEDAALARRAATEGRVLLTLDRGLLHRSLVPEGALVRGTRTDEQLRDVLDRFAPPLRPWTRCVPCGAELSPVSAEQVADDVEPGTRRTYADFARCTRCRRVYWRGAHSPGLEAIVAEAEATLARLALDRAQHRDQEV</sequence>
<protein>
    <submittedName>
        <fullName evidence="3">Mut7-C RNAse domain-containing protein</fullName>
    </submittedName>
</protein>
<feature type="domain" description="Ubiquitin Mut7-C" evidence="2">
    <location>
        <begin position="2"/>
        <end position="78"/>
    </location>
</feature>
<dbReference type="InterPro" id="IPR027798">
    <property type="entry name" value="Ub_Mut7C"/>
</dbReference>
<name>A0ABT5U128_9MICO</name>